<dbReference type="PANTHER" id="PTHR46459:SF1">
    <property type="entry name" value="E1A-BINDING PROTEIN P400"/>
    <property type="match status" value="1"/>
</dbReference>
<evidence type="ECO:0000313" key="4">
    <source>
        <dbReference type="Proteomes" id="UP001347796"/>
    </source>
</evidence>
<feature type="region of interest" description="Disordered" evidence="2">
    <location>
        <begin position="913"/>
        <end position="936"/>
    </location>
</feature>
<dbReference type="GO" id="GO:0006281">
    <property type="term" value="P:DNA repair"/>
    <property type="evidence" value="ECO:0007669"/>
    <property type="project" value="TreeGrafter"/>
</dbReference>
<evidence type="ECO:0008006" key="5">
    <source>
        <dbReference type="Google" id="ProtNLM"/>
    </source>
</evidence>
<sequence length="936" mass="101817">MFISDVDEEIMPLWAPPTPPQDDNDVYIDQSLLFLYEPNVMSESQLPPVHIRKEHKKPRIETVTTRKQKQRKEEPPRVPRSLFDRPTAIQQKLRREAKMQKLKGLVKPFRPTAPLMPNKTVMEPPDQDIPEWLINEDWSLLQSVQSLLNLPLNLQVVSPAVTINWDLVADVVNSGSRVYRTPKMCKYQYENVIIPREEGRILYDVSPRKQKKNKGLYKASFQSKNNRPMRTSNLFLQKGNADIKMLYSSRFDLVKAVSNKRTPTLKQTLANPTLRNPKHAAVLEENGITYDQPLNPLQVATNRAERIAREKKQSQAAAQVKQAAEQLAARTQAAAAAAQAANATVGAAVSAPTIAQAVQAQQLQPLVTGATTVMQSGAVQKLGQNVTAVSIARTISSTGNIIVNTPITSNFATINKTISRAVTVSQPTSIAVTSTQNVRAARPAGTPIELTAIATPQTAQVAGQTRATLQTGATTTLTPQRIATFTGLPTTVQQQLAQAAIAKGLSPQQINMLRQQSIVRHPTPQLRQQKYSLAVSTDQIRQPIKRLPTPLAGQKVITTLQMVQGQKPGLINSDQIKQIQRQQQQQQQQRLLQQKAQGTVGSQGQITVQGTTTQMPTAQIIAQAQVQQVGVTPGTSQTPVVTLVKSTSQSSPVNISVNVGQQKHILTTRAAPFNAQQKMILTQKRTLQQHPQKGTTQLQKAQIPLLMNTSHKLGQHISGQQILQHLVKHQGGSISHIIPQTMIPVSSTGQQTQMITKVSIATTSASSQPITVSASPITVTQVPVSAAQIQAINVSTSQVTPSLIKTSVPQTATMQVRTVPSSVNVTQVKSAALTQSLVSQPIHVQTTPTMQQIQVGIQQAANVTQVPSPAATVQIQHTVPDTHISVASPSLQSAVGAQTVPQPAAVTTIVTSQSQVNQQQQPVKQYGMRTRNNPKS</sequence>
<dbReference type="GO" id="GO:0003682">
    <property type="term" value="F:chromatin binding"/>
    <property type="evidence" value="ECO:0007669"/>
    <property type="project" value="TreeGrafter"/>
</dbReference>
<dbReference type="EMBL" id="JAZGQO010000002">
    <property type="protein sequence ID" value="KAK6192825.1"/>
    <property type="molecule type" value="Genomic_DNA"/>
</dbReference>
<dbReference type="Proteomes" id="UP001347796">
    <property type="component" value="Unassembled WGS sequence"/>
</dbReference>
<organism evidence="3 4">
    <name type="scientific">Patella caerulea</name>
    <name type="common">Rayed Mediterranean limpet</name>
    <dbReference type="NCBI Taxonomy" id="87958"/>
    <lineage>
        <taxon>Eukaryota</taxon>
        <taxon>Metazoa</taxon>
        <taxon>Spiralia</taxon>
        <taxon>Lophotrochozoa</taxon>
        <taxon>Mollusca</taxon>
        <taxon>Gastropoda</taxon>
        <taxon>Patellogastropoda</taxon>
        <taxon>Patelloidea</taxon>
        <taxon>Patellidae</taxon>
        <taxon>Patella</taxon>
    </lineage>
</organism>
<dbReference type="GO" id="GO:0035267">
    <property type="term" value="C:NuA4 histone acetyltransferase complex"/>
    <property type="evidence" value="ECO:0007669"/>
    <property type="project" value="TreeGrafter"/>
</dbReference>
<evidence type="ECO:0000313" key="3">
    <source>
        <dbReference type="EMBL" id="KAK6192825.1"/>
    </source>
</evidence>
<accession>A0AAN8KG18</accession>
<gene>
    <name evidence="3" type="ORF">SNE40_004231</name>
</gene>
<dbReference type="AlphaFoldDB" id="A0AAN8KG18"/>
<name>A0AAN8KG18_PATCE</name>
<dbReference type="GO" id="GO:0000812">
    <property type="term" value="C:Swr1 complex"/>
    <property type="evidence" value="ECO:0007669"/>
    <property type="project" value="TreeGrafter"/>
</dbReference>
<proteinExistence type="predicted"/>
<reference evidence="3 4" key="1">
    <citation type="submission" date="2024-01" db="EMBL/GenBank/DDBJ databases">
        <title>The genome of the rayed Mediterranean limpet Patella caerulea (Linnaeus, 1758).</title>
        <authorList>
            <person name="Anh-Thu Weber A."/>
            <person name="Halstead-Nussloch G."/>
        </authorList>
    </citation>
    <scope>NUCLEOTIDE SEQUENCE [LARGE SCALE GENOMIC DNA]</scope>
    <source>
        <strain evidence="3">AATW-2023a</strain>
        <tissue evidence="3">Whole specimen</tissue>
    </source>
</reference>
<protein>
    <recommendedName>
        <fullName evidence="5">Myb-like domain-containing protein</fullName>
    </recommendedName>
</protein>
<feature type="compositionally biased region" description="Low complexity" evidence="2">
    <location>
        <begin position="913"/>
        <end position="925"/>
    </location>
</feature>
<evidence type="ECO:0000256" key="1">
    <source>
        <dbReference type="SAM" id="Coils"/>
    </source>
</evidence>
<comment type="caution">
    <text evidence="3">The sequence shown here is derived from an EMBL/GenBank/DDBJ whole genome shotgun (WGS) entry which is preliminary data.</text>
</comment>
<keyword evidence="1" id="KW-0175">Coiled coil</keyword>
<keyword evidence="4" id="KW-1185">Reference proteome</keyword>
<dbReference type="PANTHER" id="PTHR46459">
    <property type="entry name" value="E1A-BINDING PROTEIN P400-RELATED"/>
    <property type="match status" value="1"/>
</dbReference>
<feature type="region of interest" description="Disordered" evidence="2">
    <location>
        <begin position="52"/>
        <end position="81"/>
    </location>
</feature>
<feature type="coiled-coil region" evidence="1">
    <location>
        <begin position="297"/>
        <end position="341"/>
    </location>
</feature>
<evidence type="ECO:0000256" key="2">
    <source>
        <dbReference type="SAM" id="MobiDB-lite"/>
    </source>
</evidence>